<dbReference type="EMBL" id="CAOF01000102">
    <property type="protein sequence ID" value="CCO46844.1"/>
    <property type="molecule type" value="Genomic_DNA"/>
</dbReference>
<accession>A0AAV2VQX9</accession>
<proteinExistence type="predicted"/>
<evidence type="ECO:0000313" key="2">
    <source>
        <dbReference type="Proteomes" id="UP000018211"/>
    </source>
</evidence>
<comment type="caution">
    <text evidence="1">The sequence shown here is derived from an EMBL/GenBank/DDBJ whole genome shotgun (WGS) entry which is preliminary data.</text>
</comment>
<dbReference type="Gene3D" id="3.30.460.10">
    <property type="entry name" value="Beta Polymerase, domain 2"/>
    <property type="match status" value="1"/>
</dbReference>
<dbReference type="Proteomes" id="UP000018211">
    <property type="component" value="Unassembled WGS sequence"/>
</dbReference>
<gene>
    <name evidence="1" type="ORF">VIBNISOn1_1900008</name>
</gene>
<dbReference type="RefSeq" id="WP_004404050.1">
    <property type="nucleotide sequence ID" value="NZ_LK391965.1"/>
</dbReference>
<dbReference type="InterPro" id="IPR007344">
    <property type="entry name" value="GrpB/CoaE"/>
</dbReference>
<evidence type="ECO:0000313" key="1">
    <source>
        <dbReference type="EMBL" id="CCO46844.1"/>
    </source>
</evidence>
<sequence>MTLGLAHSEVVLADYDSDWKKEFERVKQELVAQTKVHTSRIQHIGSTAIEGLRAKPIIDIALGISVFSDLNPELELQLKAIGFLRLKVEMSDRVVFAKFTDDSYLIKTHYLHVMPFESDLWHDLMYFRNQLINSAELRSAYSKLKSQAASTNRHIDDYTDTKTEFVASVCQQRKQQCIR</sequence>
<dbReference type="Pfam" id="PF04229">
    <property type="entry name" value="GrpB"/>
    <property type="match status" value="1"/>
</dbReference>
<organism evidence="1 2">
    <name type="scientific">Vibrio nigripulchritudo SOn1</name>
    <dbReference type="NCBI Taxonomy" id="1238450"/>
    <lineage>
        <taxon>Bacteria</taxon>
        <taxon>Pseudomonadati</taxon>
        <taxon>Pseudomonadota</taxon>
        <taxon>Gammaproteobacteria</taxon>
        <taxon>Vibrionales</taxon>
        <taxon>Vibrionaceae</taxon>
        <taxon>Vibrio</taxon>
    </lineage>
</organism>
<reference evidence="1 2" key="1">
    <citation type="journal article" date="2013" name="ISME J.">
        <title>Comparative genomics of pathogenic lineages of Vibrio nigripulchritudo identifies virulence-associated traits.</title>
        <authorList>
            <person name="Goudenege D."/>
            <person name="Labreuche Y."/>
            <person name="Krin E."/>
            <person name="Ansquer D."/>
            <person name="Mangenot S."/>
            <person name="Calteau A."/>
            <person name="Medigue C."/>
            <person name="Mazel D."/>
            <person name="Polz M.F."/>
            <person name="Le Roux F."/>
        </authorList>
    </citation>
    <scope>NUCLEOTIDE SEQUENCE [LARGE SCALE GENOMIC DNA]</scope>
    <source>
        <strain evidence="1 2">SOn1</strain>
    </source>
</reference>
<dbReference type="SUPFAM" id="SSF81301">
    <property type="entry name" value="Nucleotidyltransferase"/>
    <property type="match status" value="1"/>
</dbReference>
<evidence type="ECO:0008006" key="3">
    <source>
        <dbReference type="Google" id="ProtNLM"/>
    </source>
</evidence>
<dbReference type="AlphaFoldDB" id="A0AAV2VQX9"/>
<name>A0AAV2VQX9_9VIBR</name>
<dbReference type="InterPro" id="IPR043519">
    <property type="entry name" value="NT_sf"/>
</dbReference>
<protein>
    <recommendedName>
        <fullName evidence="3">Dephospho-CoA kinase/protein folding accessory domain-containing protein</fullName>
    </recommendedName>
</protein>
<dbReference type="PANTHER" id="PTHR34822:SF1">
    <property type="entry name" value="GRPB FAMILY PROTEIN"/>
    <property type="match status" value="1"/>
</dbReference>
<dbReference type="PANTHER" id="PTHR34822">
    <property type="entry name" value="GRPB DOMAIN PROTEIN (AFU_ORTHOLOGUE AFUA_1G01530)"/>
    <property type="match status" value="1"/>
</dbReference>